<protein>
    <submittedName>
        <fullName evidence="2">Uncharacterized protein</fullName>
    </submittedName>
</protein>
<dbReference type="AlphaFoldDB" id="V9F8J9"/>
<proteinExistence type="predicted"/>
<feature type="region of interest" description="Disordered" evidence="1">
    <location>
        <begin position="58"/>
        <end position="87"/>
    </location>
</feature>
<dbReference type="Proteomes" id="UP000018721">
    <property type="component" value="Unassembled WGS sequence"/>
</dbReference>
<evidence type="ECO:0000313" key="3">
    <source>
        <dbReference type="Proteomes" id="UP000018721"/>
    </source>
</evidence>
<keyword evidence="3" id="KW-1185">Reference proteome</keyword>
<evidence type="ECO:0000313" key="2">
    <source>
        <dbReference type="EMBL" id="ETI47810.1"/>
    </source>
</evidence>
<gene>
    <name evidence="2" type="ORF">F443_08084</name>
</gene>
<sequence length="126" mass="14762">MDTLESIRAKLSETEALVVSTEEKLETSKLTFEQKQFIAAELTKRKASLVENRTVYESTVTDRESKLQEKKDENPDESFDVRYESDEEDEIIEDDRTKLLQRPKRLLERRGQRAALGDRQHLNAFE</sequence>
<dbReference type="HOGENOM" id="CLU_1985969_0_0_1"/>
<accession>V9F8J9</accession>
<feature type="compositionally biased region" description="Basic and acidic residues" evidence="1">
    <location>
        <begin position="60"/>
        <end position="84"/>
    </location>
</feature>
<organism evidence="2 3">
    <name type="scientific">Phytophthora nicotianae P1569</name>
    <dbReference type="NCBI Taxonomy" id="1317065"/>
    <lineage>
        <taxon>Eukaryota</taxon>
        <taxon>Sar</taxon>
        <taxon>Stramenopiles</taxon>
        <taxon>Oomycota</taxon>
        <taxon>Peronosporomycetes</taxon>
        <taxon>Peronosporales</taxon>
        <taxon>Peronosporaceae</taxon>
        <taxon>Phytophthora</taxon>
    </lineage>
</organism>
<name>V9F8J9_PHYNI</name>
<reference evidence="2 3" key="1">
    <citation type="submission" date="2013-11" db="EMBL/GenBank/DDBJ databases">
        <title>The Genome Sequence of Phytophthora parasitica P1569.</title>
        <authorList>
            <consortium name="The Broad Institute Genomics Platform"/>
            <person name="Russ C."/>
            <person name="Tyler B."/>
            <person name="Panabieres F."/>
            <person name="Shan W."/>
            <person name="Tripathy S."/>
            <person name="Grunwald N."/>
            <person name="Machado M."/>
            <person name="Johnson C.S."/>
            <person name="Arredondo F."/>
            <person name="Hong C."/>
            <person name="Coffey M."/>
            <person name="Young S.K."/>
            <person name="Zeng Q."/>
            <person name="Gargeya S."/>
            <person name="Fitzgerald M."/>
            <person name="Abouelleil A."/>
            <person name="Alvarado L."/>
            <person name="Chapman S.B."/>
            <person name="Gainer-Dewar J."/>
            <person name="Goldberg J."/>
            <person name="Griggs A."/>
            <person name="Gujja S."/>
            <person name="Hansen M."/>
            <person name="Howarth C."/>
            <person name="Imamovic A."/>
            <person name="Ireland A."/>
            <person name="Larimer J."/>
            <person name="McCowan C."/>
            <person name="Murphy C."/>
            <person name="Pearson M."/>
            <person name="Poon T.W."/>
            <person name="Priest M."/>
            <person name="Roberts A."/>
            <person name="Saif S."/>
            <person name="Shea T."/>
            <person name="Sykes S."/>
            <person name="Wortman J."/>
            <person name="Nusbaum C."/>
            <person name="Birren B."/>
        </authorList>
    </citation>
    <scope>NUCLEOTIDE SEQUENCE [LARGE SCALE GENOMIC DNA]</scope>
    <source>
        <strain evidence="2 3">P1569</strain>
    </source>
</reference>
<dbReference type="EMBL" id="ANIZ01001398">
    <property type="protein sequence ID" value="ETI47810.1"/>
    <property type="molecule type" value="Genomic_DNA"/>
</dbReference>
<comment type="caution">
    <text evidence="2">The sequence shown here is derived from an EMBL/GenBank/DDBJ whole genome shotgun (WGS) entry which is preliminary data.</text>
</comment>
<evidence type="ECO:0000256" key="1">
    <source>
        <dbReference type="SAM" id="MobiDB-lite"/>
    </source>
</evidence>